<dbReference type="InterPro" id="IPR015424">
    <property type="entry name" value="PyrdxlP-dep_Trfase"/>
</dbReference>
<dbReference type="Gene3D" id="3.90.1150.10">
    <property type="entry name" value="Aspartate Aminotransferase, domain 1"/>
    <property type="match status" value="1"/>
</dbReference>
<comment type="caution">
    <text evidence="7">The sequence shown here is derived from an EMBL/GenBank/DDBJ whole genome shotgun (WGS) entry which is preliminary data.</text>
</comment>
<protein>
    <recommendedName>
        <fullName evidence="2">8-amino-7-oxononanoate synthase</fullName>
        <ecNumber evidence="2">2.3.1.47</ecNumber>
    </recommendedName>
</protein>
<evidence type="ECO:0000256" key="5">
    <source>
        <dbReference type="ARBA" id="ARBA00047715"/>
    </source>
</evidence>
<dbReference type="OrthoDB" id="9807157at2"/>
<dbReference type="PANTHER" id="PTHR13693:SF100">
    <property type="entry name" value="8-AMINO-7-OXONONANOATE SYNTHASE"/>
    <property type="match status" value="1"/>
</dbReference>
<evidence type="ECO:0000313" key="7">
    <source>
        <dbReference type="EMBL" id="TFU22738.1"/>
    </source>
</evidence>
<comment type="catalytic activity">
    <reaction evidence="5">
        <text>6-carboxyhexanoyl-[ACP] + L-alanine + H(+) = (8S)-8-amino-7-oxononanoate + holo-[ACP] + CO2</text>
        <dbReference type="Rhea" id="RHEA:42288"/>
        <dbReference type="Rhea" id="RHEA-COMP:9685"/>
        <dbReference type="Rhea" id="RHEA-COMP:9955"/>
        <dbReference type="ChEBI" id="CHEBI:15378"/>
        <dbReference type="ChEBI" id="CHEBI:16526"/>
        <dbReference type="ChEBI" id="CHEBI:57972"/>
        <dbReference type="ChEBI" id="CHEBI:64479"/>
        <dbReference type="ChEBI" id="CHEBI:78846"/>
        <dbReference type="ChEBI" id="CHEBI:149468"/>
        <dbReference type="EC" id="2.3.1.47"/>
    </reaction>
</comment>
<dbReference type="InterPro" id="IPR004839">
    <property type="entry name" value="Aminotransferase_I/II_large"/>
</dbReference>
<evidence type="ECO:0000259" key="6">
    <source>
        <dbReference type="Pfam" id="PF00155"/>
    </source>
</evidence>
<dbReference type="InterPro" id="IPR015421">
    <property type="entry name" value="PyrdxlP-dep_Trfase_major"/>
</dbReference>
<organism evidence="7 8">
    <name type="scientific">Rothia nasimurium</name>
    <dbReference type="NCBI Taxonomy" id="85336"/>
    <lineage>
        <taxon>Bacteria</taxon>
        <taxon>Bacillati</taxon>
        <taxon>Actinomycetota</taxon>
        <taxon>Actinomycetes</taxon>
        <taxon>Micrococcales</taxon>
        <taxon>Micrococcaceae</taxon>
        <taxon>Rothia</taxon>
    </lineage>
</organism>
<dbReference type="EC" id="2.3.1.47" evidence="2"/>
<dbReference type="EMBL" id="SPQC01000014">
    <property type="protein sequence ID" value="TFU22738.1"/>
    <property type="molecule type" value="Genomic_DNA"/>
</dbReference>
<sequence>MNQPHAFNPLLTRSARVRSRRGRERATQPITGIWCDLASNDYLGLSKDPRVIDAAHCALDKWGTSARASRVVTGTTLAHQEAEQALADLTGAESALIFSSGYTANLAVLAALGRPGTSLLMDEHIHASLHDGARLSTARVTLFEHNNLVHLHQCLDQQEGKPTLIITEGIFSVLGDSAPVKELLDLATAYGALLIVDESHSVGVLGQGAGRCHEAGIAGANNLIITASLGKALGSMGGAILGPAEFRDYWVNTARTFIFDTALAPANAVAASRAARIIADEGNSLTRQLFSNAAHISKALGLNQSSGAVQSLPMRAGSAATAKLVQELLAAGVAVGCFRPPAVPDGISRLRFTACADIEKGTLDQALNLINEHLESLQ</sequence>
<accession>A0A4Y9F419</accession>
<dbReference type="PANTHER" id="PTHR13693">
    <property type="entry name" value="CLASS II AMINOTRANSFERASE/8-AMINO-7-OXONONANOATE SYNTHASE"/>
    <property type="match status" value="1"/>
</dbReference>
<evidence type="ECO:0000256" key="2">
    <source>
        <dbReference type="ARBA" id="ARBA00013187"/>
    </source>
</evidence>
<dbReference type="Proteomes" id="UP000297951">
    <property type="component" value="Unassembled WGS sequence"/>
</dbReference>
<evidence type="ECO:0000256" key="4">
    <source>
        <dbReference type="ARBA" id="ARBA00022898"/>
    </source>
</evidence>
<dbReference type="InterPro" id="IPR050087">
    <property type="entry name" value="AON_synthase_class-II"/>
</dbReference>
<keyword evidence="4" id="KW-0663">Pyridoxal phosphate</keyword>
<dbReference type="AlphaFoldDB" id="A0A4Y9F419"/>
<gene>
    <name evidence="7" type="ORF">E4U03_05195</name>
</gene>
<dbReference type="GO" id="GO:0030170">
    <property type="term" value="F:pyridoxal phosphate binding"/>
    <property type="evidence" value="ECO:0007669"/>
    <property type="project" value="InterPro"/>
</dbReference>
<evidence type="ECO:0000256" key="3">
    <source>
        <dbReference type="ARBA" id="ARBA00022679"/>
    </source>
</evidence>
<dbReference type="RefSeq" id="WP_135012145.1">
    <property type="nucleotide sequence ID" value="NZ_JADGLK010000014.1"/>
</dbReference>
<evidence type="ECO:0000313" key="8">
    <source>
        <dbReference type="Proteomes" id="UP000297951"/>
    </source>
</evidence>
<dbReference type="InterPro" id="IPR015422">
    <property type="entry name" value="PyrdxlP-dep_Trfase_small"/>
</dbReference>
<dbReference type="Gene3D" id="3.40.640.10">
    <property type="entry name" value="Type I PLP-dependent aspartate aminotransferase-like (Major domain)"/>
    <property type="match status" value="1"/>
</dbReference>
<dbReference type="SUPFAM" id="SSF53383">
    <property type="entry name" value="PLP-dependent transferases"/>
    <property type="match status" value="1"/>
</dbReference>
<keyword evidence="3" id="KW-0808">Transferase</keyword>
<dbReference type="GO" id="GO:0009102">
    <property type="term" value="P:biotin biosynthetic process"/>
    <property type="evidence" value="ECO:0007669"/>
    <property type="project" value="TreeGrafter"/>
</dbReference>
<name>A0A4Y9F419_9MICC</name>
<feature type="domain" description="Aminotransferase class I/classII large" evidence="6">
    <location>
        <begin position="34"/>
        <end position="368"/>
    </location>
</feature>
<dbReference type="GO" id="GO:0008710">
    <property type="term" value="F:8-amino-7-oxononanoate synthase activity"/>
    <property type="evidence" value="ECO:0007669"/>
    <property type="project" value="UniProtKB-EC"/>
</dbReference>
<proteinExistence type="predicted"/>
<comment type="cofactor">
    <cofactor evidence="1">
        <name>pyridoxal 5'-phosphate</name>
        <dbReference type="ChEBI" id="CHEBI:597326"/>
    </cofactor>
</comment>
<dbReference type="Pfam" id="PF00155">
    <property type="entry name" value="Aminotran_1_2"/>
    <property type="match status" value="1"/>
</dbReference>
<evidence type="ECO:0000256" key="1">
    <source>
        <dbReference type="ARBA" id="ARBA00001933"/>
    </source>
</evidence>
<reference evidence="7 8" key="1">
    <citation type="submission" date="2019-03" db="EMBL/GenBank/DDBJ databases">
        <title>Diversity of the mouse oral microbiome.</title>
        <authorList>
            <person name="Joseph S."/>
            <person name="Aduse-Opoku J."/>
            <person name="Curtis M."/>
            <person name="Wade W."/>
            <person name="Hashim A."/>
        </authorList>
    </citation>
    <scope>NUCLEOTIDE SEQUENCE [LARGE SCALE GENOMIC DNA]</scope>
    <source>
        <strain evidence="8">irhom_31</strain>
    </source>
</reference>